<keyword evidence="2" id="KW-1133">Transmembrane helix</keyword>
<dbReference type="GO" id="GO:0015562">
    <property type="term" value="F:efflux transmembrane transporter activity"/>
    <property type="evidence" value="ECO:0007669"/>
    <property type="project" value="TreeGrafter"/>
</dbReference>
<comment type="similarity">
    <text evidence="1">Belongs to the membrane fusion protein (MFP) (TC 8.A.1) family.</text>
</comment>
<evidence type="ECO:0000256" key="1">
    <source>
        <dbReference type="ARBA" id="ARBA00009477"/>
    </source>
</evidence>
<comment type="caution">
    <text evidence="3">The sequence shown here is derived from an EMBL/GenBank/DDBJ whole genome shotgun (WGS) entry which is preliminary data.</text>
</comment>
<keyword evidence="2" id="KW-0812">Transmembrane</keyword>
<keyword evidence="2" id="KW-0472">Membrane</keyword>
<dbReference type="GO" id="GO:1990281">
    <property type="term" value="C:efflux pump complex"/>
    <property type="evidence" value="ECO:0007669"/>
    <property type="project" value="TreeGrafter"/>
</dbReference>
<dbReference type="Gene3D" id="2.40.30.170">
    <property type="match status" value="1"/>
</dbReference>
<dbReference type="Proteomes" id="UP000230119">
    <property type="component" value="Unassembled WGS sequence"/>
</dbReference>
<sequence length="348" mass="39423">MKKNVLNFVKTRWYVLLILIVGGGFYLNQQKITQAKKEKETTYVVDRQDIKESLSLAGEIQADEHVVLRFQTSGRLSWVGVKEGDLVKKYQTIASLDQREVRKNLQKKLLTYAQTRNSFDQVGDDNQRIGDQPTNDWNWGDKMKRLLENAQYGLNSSVLDVELTNLSIEYSNLYTPIDGIVIRVDSKYAGVNITAAQAEFEIINPKTLYFSFTADQTEITKLSEGMRGTLNMDSFPDQTKEGALYYVSYTPKSGETGTVYEGRIRIPPDTASRYRLGMTGDVSFTLSEKRNVVVILDKFIKSEGDKKYVWRKKNGNQEKVYIKIGLETDGLVEILSGVETGDVIVASL</sequence>
<dbReference type="Gene3D" id="2.40.50.100">
    <property type="match status" value="1"/>
</dbReference>
<organism evidence="3 4">
    <name type="scientific">Candidatus Roizmanbacteria bacterium CG03_land_8_20_14_0_80_39_12</name>
    <dbReference type="NCBI Taxonomy" id="1974847"/>
    <lineage>
        <taxon>Bacteria</taxon>
        <taxon>Candidatus Roizmaniibacteriota</taxon>
    </lineage>
</organism>
<dbReference type="NCBIfam" id="TIGR01730">
    <property type="entry name" value="RND_mfp"/>
    <property type="match status" value="1"/>
</dbReference>
<reference evidence="4" key="1">
    <citation type="submission" date="2017-09" db="EMBL/GenBank/DDBJ databases">
        <title>Depth-based differentiation of microbial function through sediment-hosted aquifers and enrichment of novel symbionts in the deep terrestrial subsurface.</title>
        <authorList>
            <person name="Probst A.J."/>
            <person name="Ladd B."/>
            <person name="Jarett J.K."/>
            <person name="Geller-Mcgrath D.E."/>
            <person name="Sieber C.M.K."/>
            <person name="Emerson J.B."/>
            <person name="Anantharaman K."/>
            <person name="Thomas B.C."/>
            <person name="Malmstrom R."/>
            <person name="Stieglmeier M."/>
            <person name="Klingl A."/>
            <person name="Woyke T."/>
            <person name="Ryan C.M."/>
            <person name="Banfield J.F."/>
        </authorList>
    </citation>
    <scope>NUCLEOTIDE SEQUENCE [LARGE SCALE GENOMIC DNA]</scope>
</reference>
<evidence type="ECO:0000313" key="3">
    <source>
        <dbReference type="EMBL" id="PIV08388.1"/>
    </source>
</evidence>
<gene>
    <name evidence="3" type="ORF">COS52_02945</name>
</gene>
<evidence type="ECO:0000256" key="2">
    <source>
        <dbReference type="SAM" id="Phobius"/>
    </source>
</evidence>
<feature type="transmembrane region" description="Helical" evidence="2">
    <location>
        <begin position="12"/>
        <end position="29"/>
    </location>
</feature>
<accession>A0A2M7BSB8</accession>
<dbReference type="InterPro" id="IPR006143">
    <property type="entry name" value="RND_pump_MFP"/>
</dbReference>
<dbReference type="Gene3D" id="2.40.420.20">
    <property type="match status" value="1"/>
</dbReference>
<dbReference type="PANTHER" id="PTHR30469:SF33">
    <property type="entry name" value="SLR1207 PROTEIN"/>
    <property type="match status" value="1"/>
</dbReference>
<evidence type="ECO:0000313" key="4">
    <source>
        <dbReference type="Proteomes" id="UP000230119"/>
    </source>
</evidence>
<protein>
    <submittedName>
        <fullName evidence="3">Uncharacterized protein</fullName>
    </submittedName>
</protein>
<dbReference type="SUPFAM" id="SSF111369">
    <property type="entry name" value="HlyD-like secretion proteins"/>
    <property type="match status" value="1"/>
</dbReference>
<name>A0A2M7BSB8_9BACT</name>
<proteinExistence type="inferred from homology"/>
<dbReference type="AlphaFoldDB" id="A0A2M7BSB8"/>
<dbReference type="PANTHER" id="PTHR30469">
    <property type="entry name" value="MULTIDRUG RESISTANCE PROTEIN MDTA"/>
    <property type="match status" value="1"/>
</dbReference>
<dbReference type="EMBL" id="PEVA01000128">
    <property type="protein sequence ID" value="PIV08388.1"/>
    <property type="molecule type" value="Genomic_DNA"/>
</dbReference>